<evidence type="ECO:0000256" key="4">
    <source>
        <dbReference type="ARBA" id="ARBA00023136"/>
    </source>
</evidence>
<protein>
    <recommendedName>
        <fullName evidence="7">Membrane insertase YidC/Oxa/ALB C-terminal domain-containing protein</fullName>
    </recommendedName>
</protein>
<dbReference type="Pfam" id="PF02096">
    <property type="entry name" value="60KD_IMP"/>
    <property type="match status" value="1"/>
</dbReference>
<evidence type="ECO:0000259" key="7">
    <source>
        <dbReference type="Pfam" id="PF02096"/>
    </source>
</evidence>
<evidence type="ECO:0000313" key="8">
    <source>
        <dbReference type="EMBL" id="RXZ61684.1"/>
    </source>
</evidence>
<organism evidence="8 9">
    <name type="scientific">Candidatus Borkfalkia ceftriaxoniphila</name>
    <dbReference type="NCBI Taxonomy" id="2508949"/>
    <lineage>
        <taxon>Bacteria</taxon>
        <taxon>Bacillati</taxon>
        <taxon>Bacillota</taxon>
        <taxon>Clostridia</taxon>
        <taxon>Christensenellales</taxon>
        <taxon>Christensenellaceae</taxon>
        <taxon>Candidatus Borkfalkia</taxon>
    </lineage>
</organism>
<evidence type="ECO:0000256" key="3">
    <source>
        <dbReference type="ARBA" id="ARBA00022989"/>
    </source>
</evidence>
<keyword evidence="2 5" id="KW-0812">Transmembrane</keyword>
<dbReference type="OrthoDB" id="9780552at2"/>
<comment type="similarity">
    <text evidence="5">Belongs to the OXA1/ALB3/YidC family.</text>
</comment>
<dbReference type="Proteomes" id="UP000291269">
    <property type="component" value="Unassembled WGS sequence"/>
</dbReference>
<feature type="transmembrane region" description="Helical" evidence="6">
    <location>
        <begin position="340"/>
        <end position="360"/>
    </location>
</feature>
<feature type="transmembrane region" description="Helical" evidence="6">
    <location>
        <begin position="106"/>
        <end position="129"/>
    </location>
</feature>
<dbReference type="AlphaFoldDB" id="A0A4Q2KAN0"/>
<feature type="transmembrane region" description="Helical" evidence="6">
    <location>
        <begin position="404"/>
        <end position="424"/>
    </location>
</feature>
<comment type="caution">
    <text evidence="8">The sequence shown here is derived from an EMBL/GenBank/DDBJ whole genome shotgun (WGS) entry which is preliminary data.</text>
</comment>
<evidence type="ECO:0000256" key="2">
    <source>
        <dbReference type="ARBA" id="ARBA00022692"/>
    </source>
</evidence>
<dbReference type="EMBL" id="SDOZ01000002">
    <property type="protein sequence ID" value="RXZ61684.1"/>
    <property type="molecule type" value="Genomic_DNA"/>
</dbReference>
<accession>A0A4Q2KAN0</accession>
<gene>
    <name evidence="8" type="ORF">ESZ91_04650</name>
</gene>
<dbReference type="GO" id="GO:0051205">
    <property type="term" value="P:protein insertion into membrane"/>
    <property type="evidence" value="ECO:0007669"/>
    <property type="project" value="TreeGrafter"/>
</dbReference>
<dbReference type="PANTHER" id="PTHR12428:SF65">
    <property type="entry name" value="CYTOCHROME C OXIDASE ASSEMBLY PROTEIN COX18, MITOCHONDRIAL"/>
    <property type="match status" value="1"/>
</dbReference>
<dbReference type="InterPro" id="IPR028055">
    <property type="entry name" value="YidC/Oxa/ALB_C"/>
</dbReference>
<evidence type="ECO:0000256" key="5">
    <source>
        <dbReference type="RuleBase" id="RU003945"/>
    </source>
</evidence>
<proteinExistence type="inferred from homology"/>
<evidence type="ECO:0000256" key="6">
    <source>
        <dbReference type="SAM" id="Phobius"/>
    </source>
</evidence>
<keyword evidence="4 6" id="KW-0472">Membrane</keyword>
<reference evidence="8 9" key="1">
    <citation type="journal article" date="2019" name="Gut">
        <title>Antibiotics-induced monodominance of a novel gut bacterial order.</title>
        <authorList>
            <person name="Hildebrand F."/>
            <person name="Moitinho-Silva L."/>
            <person name="Blasche S."/>
            <person name="Jahn M.T."/>
            <person name="Gossmann T.I."/>
            <person name="Heuerta-Cepas J."/>
            <person name="Hercog R."/>
            <person name="Luetge M."/>
            <person name="Bahram M."/>
            <person name="Pryszlak A."/>
            <person name="Alves R.J."/>
            <person name="Waszak S.M."/>
            <person name="Zhu A."/>
            <person name="Ye L."/>
            <person name="Costea P.I."/>
            <person name="Aalvink S."/>
            <person name="Belzer C."/>
            <person name="Forslund S.K."/>
            <person name="Sunagawa S."/>
            <person name="Hentschel U."/>
            <person name="Merten C."/>
            <person name="Patil K.R."/>
            <person name="Benes V."/>
            <person name="Bork P."/>
        </authorList>
    </citation>
    <scope>NUCLEOTIDE SEQUENCE [LARGE SCALE GENOMIC DNA]</scope>
    <source>
        <strain evidence="8 9">HDS1380</strain>
    </source>
</reference>
<keyword evidence="3 6" id="KW-1133">Transmembrane helix</keyword>
<sequence>MLNYLLQSNIITLFFNGDSVSMNWIAKLINGLINAIGIVGVGVVVFTLILKLITLPLDVYSKASMRKNSLKMEKMRPQLEKLQKQYANDQQMYNAKMMELYKKNGYSMLGACLPLIVSLVVFMLVLNAFNSYSRYTDLQVFNQMANDYSAAVLEYAPSRDLDPEPVYTCSEYGKNAEGVMQYKVTMTKTFREDGKYISFEETQTKITTNKDDRDFADTDAYPVSTVYYVETETMVADPSIEESLDALRAEHEGEDDDFICRRYMQNIGRAASEESYHENQVSFLWVKNIWYPDTAFNHPMKNYKDFKSFLGIKDNGNFISETFYNEITANLQSELKEPNGYFILIVVSIGTMFLSQFVMSKSQKAQNELQTANGQGAKTQKIMMIVMPIMFGIFSFMYSAAFSIYMIVSSVFGILSSLGTNFIIDKKYKKLEEKELQEKYNRRIPQSAKSEVITRNEKKKR</sequence>
<dbReference type="InterPro" id="IPR001708">
    <property type="entry name" value="YidC/ALB3/OXA1/COX18"/>
</dbReference>
<comment type="subcellular location">
    <subcellularLocation>
        <location evidence="1 5">Membrane</location>
        <topology evidence="1 5">Multi-pass membrane protein</topology>
    </subcellularLocation>
</comment>
<name>A0A4Q2KAN0_9FIRM</name>
<evidence type="ECO:0000313" key="9">
    <source>
        <dbReference type="Proteomes" id="UP000291269"/>
    </source>
</evidence>
<feature type="domain" description="Membrane insertase YidC/Oxa/ALB C-terminal" evidence="7">
    <location>
        <begin position="40"/>
        <end position="140"/>
    </location>
</feature>
<dbReference type="PANTHER" id="PTHR12428">
    <property type="entry name" value="OXA1"/>
    <property type="match status" value="1"/>
</dbReference>
<evidence type="ECO:0000256" key="1">
    <source>
        <dbReference type="ARBA" id="ARBA00004141"/>
    </source>
</evidence>
<dbReference type="GO" id="GO:0005886">
    <property type="term" value="C:plasma membrane"/>
    <property type="evidence" value="ECO:0007669"/>
    <property type="project" value="TreeGrafter"/>
</dbReference>
<dbReference type="RefSeq" id="WP_129224590.1">
    <property type="nucleotide sequence ID" value="NZ_SDOZ01000002.1"/>
</dbReference>
<keyword evidence="9" id="KW-1185">Reference proteome</keyword>
<dbReference type="GO" id="GO:0032977">
    <property type="term" value="F:membrane insertase activity"/>
    <property type="evidence" value="ECO:0007669"/>
    <property type="project" value="InterPro"/>
</dbReference>
<feature type="transmembrane region" description="Helical" evidence="6">
    <location>
        <begin position="32"/>
        <end position="57"/>
    </location>
</feature>